<dbReference type="OrthoDB" id="435038at2759"/>
<dbReference type="EMBL" id="CAJPDT010000018">
    <property type="protein sequence ID" value="CAF9917368.1"/>
    <property type="molecule type" value="Genomic_DNA"/>
</dbReference>
<evidence type="ECO:0000313" key="1">
    <source>
        <dbReference type="EMBL" id="CAF9917368.1"/>
    </source>
</evidence>
<reference evidence="1" key="1">
    <citation type="submission" date="2021-03" db="EMBL/GenBank/DDBJ databases">
        <authorList>
            <person name="Tagirdzhanova G."/>
        </authorList>
    </citation>
    <scope>NUCLEOTIDE SEQUENCE</scope>
</reference>
<proteinExistence type="predicted"/>
<accession>A0A8H3F8A0</accession>
<sequence>MEMVAEVNVLAEKAGLGATNAQRLIEVFPKAASMLCSKRMNGGEYYQGQPMAEVSLARALAAKVLNLAKRLTVSLPVYEVAVNHLAVADKLAGPEGEITGIYGAVRVESGLGFQNSGK</sequence>
<organism evidence="1 2">
    <name type="scientific">Imshaugia aleurites</name>
    <dbReference type="NCBI Taxonomy" id="172621"/>
    <lineage>
        <taxon>Eukaryota</taxon>
        <taxon>Fungi</taxon>
        <taxon>Dikarya</taxon>
        <taxon>Ascomycota</taxon>
        <taxon>Pezizomycotina</taxon>
        <taxon>Lecanoromycetes</taxon>
        <taxon>OSLEUM clade</taxon>
        <taxon>Lecanoromycetidae</taxon>
        <taxon>Lecanorales</taxon>
        <taxon>Lecanorineae</taxon>
        <taxon>Parmeliaceae</taxon>
        <taxon>Imshaugia</taxon>
    </lineage>
</organism>
<dbReference type="Gene3D" id="1.10.1040.10">
    <property type="entry name" value="N-(1-d-carboxylethyl)-l-norvaline Dehydrogenase, domain 2"/>
    <property type="match status" value="1"/>
</dbReference>
<protein>
    <submittedName>
        <fullName evidence="1">Uncharacterized protein</fullName>
    </submittedName>
</protein>
<gene>
    <name evidence="1" type="ORF">IMSHALPRED_003548</name>
</gene>
<dbReference type="SUPFAM" id="SSF48179">
    <property type="entry name" value="6-phosphogluconate dehydrogenase C-terminal domain-like"/>
    <property type="match status" value="1"/>
</dbReference>
<dbReference type="InterPro" id="IPR008927">
    <property type="entry name" value="6-PGluconate_DH-like_C_sf"/>
</dbReference>
<dbReference type="Proteomes" id="UP000664534">
    <property type="component" value="Unassembled WGS sequence"/>
</dbReference>
<keyword evidence="2" id="KW-1185">Reference proteome</keyword>
<name>A0A8H3F8A0_9LECA</name>
<dbReference type="InterPro" id="IPR013328">
    <property type="entry name" value="6PGD_dom2"/>
</dbReference>
<comment type="caution">
    <text evidence="1">The sequence shown here is derived from an EMBL/GenBank/DDBJ whole genome shotgun (WGS) entry which is preliminary data.</text>
</comment>
<dbReference type="AlphaFoldDB" id="A0A8H3F8A0"/>
<evidence type="ECO:0000313" key="2">
    <source>
        <dbReference type="Proteomes" id="UP000664534"/>
    </source>
</evidence>